<comment type="caution">
    <text evidence="1">The sequence shown here is derived from an EMBL/GenBank/DDBJ whole genome shotgun (WGS) entry which is preliminary data.</text>
</comment>
<dbReference type="AlphaFoldDB" id="A0A9P6EBN8"/>
<evidence type="ECO:0000313" key="1">
    <source>
        <dbReference type="EMBL" id="KAF9526117.1"/>
    </source>
</evidence>
<proteinExistence type="predicted"/>
<sequence>MFANGSLAVAIVRNQVMIVQAAREHTKRDKFVDVRTYTPFGAGVFLASEVPSARIASSAILTVLPPVENTDTDQGMLELSEPSFSRFIEHSSRHTKRHESLWNAWVSKN</sequence>
<protein>
    <submittedName>
        <fullName evidence="1">Uncharacterized protein</fullName>
    </submittedName>
</protein>
<dbReference type="EMBL" id="MU157875">
    <property type="protein sequence ID" value="KAF9526117.1"/>
    <property type="molecule type" value="Genomic_DNA"/>
</dbReference>
<name>A0A9P6EBN8_9AGAR</name>
<keyword evidence="2" id="KW-1185">Reference proteome</keyword>
<gene>
    <name evidence="1" type="ORF">CPB83DRAFT_858369</name>
</gene>
<evidence type="ECO:0000313" key="2">
    <source>
        <dbReference type="Proteomes" id="UP000807306"/>
    </source>
</evidence>
<reference evidence="1" key="1">
    <citation type="submission" date="2020-11" db="EMBL/GenBank/DDBJ databases">
        <authorList>
            <consortium name="DOE Joint Genome Institute"/>
            <person name="Ahrendt S."/>
            <person name="Riley R."/>
            <person name="Andreopoulos W."/>
            <person name="Labutti K."/>
            <person name="Pangilinan J."/>
            <person name="Ruiz-Duenas F.J."/>
            <person name="Barrasa J.M."/>
            <person name="Sanchez-Garcia M."/>
            <person name="Camarero S."/>
            <person name="Miyauchi S."/>
            <person name="Serrano A."/>
            <person name="Linde D."/>
            <person name="Babiker R."/>
            <person name="Drula E."/>
            <person name="Ayuso-Fernandez I."/>
            <person name="Pacheco R."/>
            <person name="Padilla G."/>
            <person name="Ferreira P."/>
            <person name="Barriuso J."/>
            <person name="Kellner H."/>
            <person name="Castanera R."/>
            <person name="Alfaro M."/>
            <person name="Ramirez L."/>
            <person name="Pisabarro A.G."/>
            <person name="Kuo A."/>
            <person name="Tritt A."/>
            <person name="Lipzen A."/>
            <person name="He G."/>
            <person name="Yan M."/>
            <person name="Ng V."/>
            <person name="Cullen D."/>
            <person name="Martin F."/>
            <person name="Rosso M.-N."/>
            <person name="Henrissat B."/>
            <person name="Hibbett D."/>
            <person name="Martinez A.T."/>
            <person name="Grigoriev I.V."/>
        </authorList>
    </citation>
    <scope>NUCLEOTIDE SEQUENCE</scope>
    <source>
        <strain evidence="1">CBS 506.95</strain>
    </source>
</reference>
<dbReference type="Proteomes" id="UP000807306">
    <property type="component" value="Unassembled WGS sequence"/>
</dbReference>
<accession>A0A9P6EBN8</accession>
<organism evidence="1 2">
    <name type="scientific">Crepidotus variabilis</name>
    <dbReference type="NCBI Taxonomy" id="179855"/>
    <lineage>
        <taxon>Eukaryota</taxon>
        <taxon>Fungi</taxon>
        <taxon>Dikarya</taxon>
        <taxon>Basidiomycota</taxon>
        <taxon>Agaricomycotina</taxon>
        <taxon>Agaricomycetes</taxon>
        <taxon>Agaricomycetidae</taxon>
        <taxon>Agaricales</taxon>
        <taxon>Agaricineae</taxon>
        <taxon>Crepidotaceae</taxon>
        <taxon>Crepidotus</taxon>
    </lineage>
</organism>
<dbReference type="OrthoDB" id="3212455at2759"/>